<dbReference type="RefSeq" id="WP_067694289.1">
    <property type="nucleotide sequence ID" value="NZ_LLZH01000212.1"/>
</dbReference>
<evidence type="ECO:0000313" key="3">
    <source>
        <dbReference type="Proteomes" id="UP000053244"/>
    </source>
</evidence>
<reference evidence="2 3" key="1">
    <citation type="submission" date="2015-10" db="EMBL/GenBank/DDBJ databases">
        <authorList>
            <person name="Gilbert D.G."/>
        </authorList>
    </citation>
    <scope>NUCLEOTIDE SEQUENCE [LARGE SCALE GENOMIC DNA]</scope>
    <source>
        <strain evidence="2 3">NRRL B-16712</strain>
    </source>
</reference>
<name>A0A101JR43_9ACTN</name>
<dbReference type="Gene3D" id="3.50.50.60">
    <property type="entry name" value="FAD/NAD(P)-binding domain"/>
    <property type="match status" value="1"/>
</dbReference>
<dbReference type="SUPFAM" id="SSF51905">
    <property type="entry name" value="FAD/NAD(P)-binding domain"/>
    <property type="match status" value="1"/>
</dbReference>
<dbReference type="OrthoDB" id="3325531at2"/>
<accession>A0A101JR43</accession>
<organism evidence="2 3">
    <name type="scientific">Actinoplanes awajinensis subsp. mycoplanecinus</name>
    <dbReference type="NCBI Taxonomy" id="135947"/>
    <lineage>
        <taxon>Bacteria</taxon>
        <taxon>Bacillati</taxon>
        <taxon>Actinomycetota</taxon>
        <taxon>Actinomycetes</taxon>
        <taxon>Micromonosporales</taxon>
        <taxon>Micromonosporaceae</taxon>
        <taxon>Actinoplanes</taxon>
    </lineage>
</organism>
<gene>
    <name evidence="2" type="ORF">ADL15_22030</name>
</gene>
<protein>
    <submittedName>
        <fullName evidence="2">Uncharacterized protein</fullName>
    </submittedName>
</protein>
<dbReference type="Proteomes" id="UP000053244">
    <property type="component" value="Unassembled WGS sequence"/>
</dbReference>
<keyword evidence="1" id="KW-0732">Signal</keyword>
<evidence type="ECO:0000313" key="2">
    <source>
        <dbReference type="EMBL" id="KUL31418.1"/>
    </source>
</evidence>
<dbReference type="InterPro" id="IPR036188">
    <property type="entry name" value="FAD/NAD-bd_sf"/>
</dbReference>
<dbReference type="AlphaFoldDB" id="A0A101JR43"/>
<feature type="signal peptide" evidence="1">
    <location>
        <begin position="1"/>
        <end position="22"/>
    </location>
</feature>
<proteinExistence type="predicted"/>
<feature type="chain" id="PRO_5039168419" evidence="1">
    <location>
        <begin position="23"/>
        <end position="453"/>
    </location>
</feature>
<sequence length="453" mass="48098">MFEPSTAIANLLTAVASNPAAAAGMQMMTDRAAEFPHSLAASLTGIALDPAGREFADRFLDTYWANRDRQFDALADAGSGIYREVIIGSGYHAAVYAATRVLAGHPRPLVLERGPRVGGTFAMSSRPVFWLNSRNRPGGPGLAGDQTANLNYLPGAPIQAANVSAIEYQNNTDMALAIRLTLAQFADVVPNARVAAVSLDDGEGVELDIEGRGPLSARRVIDARGLGDPAGEHLANGTTIVTFAQFMQRMDTAWPLRGLRRVAVVGGGDSGKCTVESLLGIAPQPYMTAAALDRVDRIDWYAEQLPASCVEWRMEVRGRYQAIGSHLRADRFGVRRLTVMPRRANVLDLPGRALIDGSGYDLVVLCTGSKEPLIQGLGTVGDCEMYTVAGAGAVARKYYDLPVFRVGPHAKLPFTPQEYAAGIDEEPGNAAAMFRLGSKTAALAATLPSAGGN</sequence>
<dbReference type="EMBL" id="LLZH01000212">
    <property type="protein sequence ID" value="KUL31418.1"/>
    <property type="molecule type" value="Genomic_DNA"/>
</dbReference>
<keyword evidence="3" id="KW-1185">Reference proteome</keyword>
<comment type="caution">
    <text evidence="2">The sequence shown here is derived from an EMBL/GenBank/DDBJ whole genome shotgun (WGS) entry which is preliminary data.</text>
</comment>
<evidence type="ECO:0000256" key="1">
    <source>
        <dbReference type="SAM" id="SignalP"/>
    </source>
</evidence>